<accession>A0A7Y7ISU7</accession>
<dbReference type="Proteomes" id="UP000534870">
    <property type="component" value="Unassembled WGS sequence"/>
</dbReference>
<name>A0A7Y7ISU7_9PROT</name>
<evidence type="ECO:0000313" key="2">
    <source>
        <dbReference type="EMBL" id="NVN09734.1"/>
    </source>
</evidence>
<organism evidence="2 3">
    <name type="scientific">Nguyenibacter vanlangensis</name>
    <dbReference type="NCBI Taxonomy" id="1216886"/>
    <lineage>
        <taxon>Bacteria</taxon>
        <taxon>Pseudomonadati</taxon>
        <taxon>Pseudomonadota</taxon>
        <taxon>Alphaproteobacteria</taxon>
        <taxon>Acetobacterales</taxon>
        <taxon>Acetobacteraceae</taxon>
        <taxon>Nguyenibacter</taxon>
    </lineage>
</organism>
<evidence type="ECO:0000313" key="3">
    <source>
        <dbReference type="Proteomes" id="UP000534870"/>
    </source>
</evidence>
<feature type="coiled-coil region" evidence="1">
    <location>
        <begin position="87"/>
        <end position="114"/>
    </location>
</feature>
<comment type="caution">
    <text evidence="2">The sequence shown here is derived from an EMBL/GenBank/DDBJ whole genome shotgun (WGS) entry which is preliminary data.</text>
</comment>
<proteinExistence type="predicted"/>
<keyword evidence="1" id="KW-0175">Coiled coil</keyword>
<gene>
    <name evidence="2" type="ORF">HUK84_00970</name>
</gene>
<dbReference type="RefSeq" id="WP_176638532.1">
    <property type="nucleotide sequence ID" value="NZ_JABXXP010000003.1"/>
</dbReference>
<dbReference type="AlphaFoldDB" id="A0A7Y7ISU7"/>
<protein>
    <submittedName>
        <fullName evidence="2">Uncharacterized protein</fullName>
    </submittedName>
</protein>
<sequence length="116" mass="13239">MAWSFSSKGAERSVRESKMTADPVVEEFADLVTQAVDGRKRDRGLKAAIHEVARFFDMTERRVRACLYREIRSVTAAEWLSVRARFAAHLEAEARRLDAEADLMRVRLDALRNEAA</sequence>
<evidence type="ECO:0000256" key="1">
    <source>
        <dbReference type="SAM" id="Coils"/>
    </source>
</evidence>
<reference evidence="2 3" key="1">
    <citation type="submission" date="2020-06" db="EMBL/GenBank/DDBJ databases">
        <title>Description of novel acetic acid bacteria.</title>
        <authorList>
            <person name="Sombolestani A."/>
        </authorList>
    </citation>
    <scope>NUCLEOTIDE SEQUENCE [LARGE SCALE GENOMIC DNA]</scope>
    <source>
        <strain evidence="2 3">LMG 31431</strain>
    </source>
</reference>
<dbReference type="EMBL" id="JABXXP010000003">
    <property type="protein sequence ID" value="NVN09734.1"/>
    <property type="molecule type" value="Genomic_DNA"/>
</dbReference>